<reference evidence="1" key="1">
    <citation type="submission" date="2023-05" db="EMBL/GenBank/DDBJ databases">
        <authorList>
            <consortium name="ELIXIR-Norway"/>
        </authorList>
    </citation>
    <scope>NUCLEOTIDE SEQUENCE</scope>
</reference>
<gene>
    <name evidence="1" type="ORF">MRATA1EN3_LOCUS13184</name>
</gene>
<evidence type="ECO:0000313" key="1">
    <source>
        <dbReference type="EMBL" id="CAI9701971.1"/>
    </source>
</evidence>
<organism evidence="1 2">
    <name type="scientific">Rangifer tarandus platyrhynchus</name>
    <name type="common">Svalbard reindeer</name>
    <dbReference type="NCBI Taxonomy" id="3082113"/>
    <lineage>
        <taxon>Eukaryota</taxon>
        <taxon>Metazoa</taxon>
        <taxon>Chordata</taxon>
        <taxon>Craniata</taxon>
        <taxon>Vertebrata</taxon>
        <taxon>Euteleostomi</taxon>
        <taxon>Mammalia</taxon>
        <taxon>Eutheria</taxon>
        <taxon>Laurasiatheria</taxon>
        <taxon>Artiodactyla</taxon>
        <taxon>Ruminantia</taxon>
        <taxon>Pecora</taxon>
        <taxon>Cervidae</taxon>
        <taxon>Odocoileinae</taxon>
        <taxon>Rangifer</taxon>
    </lineage>
</organism>
<evidence type="ECO:0000313" key="2">
    <source>
        <dbReference type="Proteomes" id="UP001162501"/>
    </source>
</evidence>
<sequence length="972" mass="105058">MQSSMEDPQEIEDRTPERARNATFGRLGIGGYRIQIQAFSLRILNTRPSASSFSSVKNRNKDDDDDNCGADGDDNDVNDDDNGEDKSSDDGGDAEDDNEDDSGEDDDDDDGVDGGDDKDNDAEKEDDDDADGEDVILRILKTKRNTNGLASQTAKTFRKPAGLQIQLTHRYHTSQSGIMGITCSEFAGCLPVSFLLVFGCLILSVFSTIPEHTKLASSCLLILEFVMIVVFGLEFIIRIWSAGCCCRYRGWQGRLRFARKPFCVIDTIVLIASIAVVSAKTQGNIFATSALRSLRFLQILRMVRMDRRGGTWKLLGSVVYAHSKELITAWYIGFLVLIFSSFLVYLVEKDANKEFSTYADALWWGTITLTTIGYGDKTPLTWLGRLLSAGFALLGISFFALPAGILGSGFALKVQEQHRQKHFEKRRNPAANLIQCVWRSYAADEKSVSVATWKPHLKALHTCSPTKKEQGEASSSQKLSFKERVRMASPRGQSVKSRQASLGDRRSPSTDITAEGSPTKVQKSWSFNDRTRFRPSLRLKSSQPKPVVDADTALGTDDVYDDKGCQCDVSVEDLTPPLKTVIRAIRIMKFHVAKRKFKETLRPYDVKDVIEQYSAGHLDMLCRIKSLQTRVDQILGKGQITSDKKSREKITAEHEAADDLSMLGRVVKVEKQVQSIEAKLDCLLDIYQQALRKGSAPALALAPFPSPPFECEQTSDYQSPGDARDLSGPAPGAGLPRSASAGLARGLQLILAPGELGAQALYAFSPAPTPAPGSPGDGPAAPRGLAPPAAAGAARPAAPATLQIPAALPALGPLPHAGAPEALPELSARLAAAKDRLPAKERALRQSLDLGGAALLSVRPAVPQDPGRSVSAQNLARSTEDLDVQLAGSESSGSRGSQELYPKWRESKLFISDEEAAGPDDAGTDALDAVPPAREPAPAPDSLRTGRSRSSQSSCPAAGGADALGRPHVRLK</sequence>
<name>A0ACB0EPG0_RANTA</name>
<dbReference type="EMBL" id="OX596106">
    <property type="protein sequence ID" value="CAI9701971.1"/>
    <property type="molecule type" value="Genomic_DNA"/>
</dbReference>
<protein>
    <submittedName>
        <fullName evidence="1">Uncharacterized protein</fullName>
    </submittedName>
</protein>
<proteinExistence type="predicted"/>
<dbReference type="Proteomes" id="UP001162501">
    <property type="component" value="Chromosome 22"/>
</dbReference>
<accession>A0ACB0EPG0</accession>